<evidence type="ECO:0000256" key="2">
    <source>
        <dbReference type="ARBA" id="ARBA00004642"/>
    </source>
</evidence>
<proteinExistence type="inferred from homology"/>
<evidence type="ECO:0000256" key="8">
    <source>
        <dbReference type="SAM" id="MobiDB-lite"/>
    </source>
</evidence>
<name>A0AA84ZM23_9TREM</name>
<reference evidence="10" key="1">
    <citation type="submission" date="2023-11" db="UniProtKB">
        <authorList>
            <consortium name="WormBaseParasite"/>
        </authorList>
    </citation>
    <scope>IDENTIFICATION</scope>
</reference>
<dbReference type="GO" id="GO:0000027">
    <property type="term" value="P:ribosomal large subunit assembly"/>
    <property type="evidence" value="ECO:0007669"/>
    <property type="project" value="TreeGrafter"/>
</dbReference>
<evidence type="ECO:0000256" key="5">
    <source>
        <dbReference type="ARBA" id="ARBA00022517"/>
    </source>
</evidence>
<dbReference type="PANTHER" id="PTHR14211">
    <property type="entry name" value="GLIOMA SUPPRESSOR CANDIDATE REGION GENE 2"/>
    <property type="match status" value="1"/>
</dbReference>
<evidence type="ECO:0000313" key="9">
    <source>
        <dbReference type="Proteomes" id="UP000050790"/>
    </source>
</evidence>
<dbReference type="Pfam" id="PF07767">
    <property type="entry name" value="Nop53"/>
    <property type="match status" value="2"/>
</dbReference>
<dbReference type="GO" id="GO:0005654">
    <property type="term" value="C:nucleoplasm"/>
    <property type="evidence" value="ECO:0007669"/>
    <property type="project" value="UniProtKB-SubCell"/>
</dbReference>
<keyword evidence="6" id="KW-0539">Nucleus</keyword>
<feature type="coiled-coil region" evidence="7">
    <location>
        <begin position="221"/>
        <end position="255"/>
    </location>
</feature>
<evidence type="ECO:0000256" key="3">
    <source>
        <dbReference type="ARBA" id="ARBA00008838"/>
    </source>
</evidence>
<dbReference type="GO" id="GO:0008097">
    <property type="term" value="F:5S rRNA binding"/>
    <property type="evidence" value="ECO:0007669"/>
    <property type="project" value="TreeGrafter"/>
</dbReference>
<evidence type="ECO:0000256" key="6">
    <source>
        <dbReference type="ARBA" id="ARBA00023242"/>
    </source>
</evidence>
<dbReference type="InterPro" id="IPR011687">
    <property type="entry name" value="Nop53/GLTSCR2"/>
</dbReference>
<evidence type="ECO:0000256" key="7">
    <source>
        <dbReference type="SAM" id="Coils"/>
    </source>
</evidence>
<keyword evidence="5" id="KW-0690">Ribosome biogenesis</keyword>
<protein>
    <recommendedName>
        <fullName evidence="4">Ribosome biogenesis protein NOP53</fullName>
    </recommendedName>
</protein>
<evidence type="ECO:0000313" key="10">
    <source>
        <dbReference type="WBParaSite" id="SMRG1_37560.2"/>
    </source>
</evidence>
<evidence type="ECO:0000256" key="1">
    <source>
        <dbReference type="ARBA" id="ARBA00004604"/>
    </source>
</evidence>
<dbReference type="PANTHER" id="PTHR14211:SF7">
    <property type="entry name" value="RIBOSOME BIOGENESIS PROTEIN NOP53"/>
    <property type="match status" value="1"/>
</dbReference>
<dbReference type="GO" id="GO:0006364">
    <property type="term" value="P:rRNA processing"/>
    <property type="evidence" value="ECO:0007669"/>
    <property type="project" value="TreeGrafter"/>
</dbReference>
<sequence>MRRLGKNKKRRWQYCYKDIDAKIQDAARNKRIIDQDFTQVSTLNRKNYIVKGDKNSAKPFNDIPSACDRKLHTSQPKLEKRKLVEIDIWEGCPVFVRTYYYLDVPASIMPTGKGSTIENTVDKNLGNNSLPCPGQSYNPTLHDHLSLISRLKAIESAKHKRELKTERFVSSLRGVNSTPNPLKDMEKFLHSLNAGSHVTKSSEDVDEILLPRKKPKKVDPHKKMKNDLENLPKLLKEIKREKKTRERRKSAAKVKNEIRSKLKKVDLNIPFQLPNEISSSLRKLCPEGYLFHEVERRRNTCPRARKTLGSKSKSTSFERKR</sequence>
<comment type="subcellular location">
    <subcellularLocation>
        <location evidence="1">Nucleus</location>
        <location evidence="1">Nucleolus</location>
    </subcellularLocation>
    <subcellularLocation>
        <location evidence="2">Nucleus</location>
        <location evidence="2">Nucleoplasm</location>
    </subcellularLocation>
</comment>
<dbReference type="GO" id="GO:0005730">
    <property type="term" value="C:nucleolus"/>
    <property type="evidence" value="ECO:0007669"/>
    <property type="project" value="UniProtKB-SubCell"/>
</dbReference>
<dbReference type="AlphaFoldDB" id="A0AA84ZM23"/>
<feature type="compositionally biased region" description="Basic residues" evidence="8">
    <location>
        <begin position="299"/>
        <end position="308"/>
    </location>
</feature>
<accession>A0AA84ZM23</accession>
<evidence type="ECO:0000256" key="4">
    <source>
        <dbReference type="ARBA" id="ARBA00018339"/>
    </source>
</evidence>
<dbReference type="WBParaSite" id="SMRG1_37560.2">
    <property type="protein sequence ID" value="SMRG1_37560.2"/>
    <property type="gene ID" value="SMRG1_37560"/>
</dbReference>
<organism evidence="9 10">
    <name type="scientific">Schistosoma margrebowiei</name>
    <dbReference type="NCBI Taxonomy" id="48269"/>
    <lineage>
        <taxon>Eukaryota</taxon>
        <taxon>Metazoa</taxon>
        <taxon>Spiralia</taxon>
        <taxon>Lophotrochozoa</taxon>
        <taxon>Platyhelminthes</taxon>
        <taxon>Trematoda</taxon>
        <taxon>Digenea</taxon>
        <taxon>Strigeidida</taxon>
        <taxon>Schistosomatoidea</taxon>
        <taxon>Schistosomatidae</taxon>
        <taxon>Schistosoma</taxon>
    </lineage>
</organism>
<keyword evidence="7" id="KW-0175">Coiled coil</keyword>
<feature type="region of interest" description="Disordered" evidence="8">
    <location>
        <begin position="297"/>
        <end position="321"/>
    </location>
</feature>
<comment type="similarity">
    <text evidence="3">Belongs to the NOP53 family.</text>
</comment>
<dbReference type="Proteomes" id="UP000050790">
    <property type="component" value="Unassembled WGS sequence"/>
</dbReference>